<protein>
    <recommendedName>
        <fullName evidence="4">DUF3575 domain-containing protein</fullName>
    </recommendedName>
</protein>
<evidence type="ECO:0000313" key="3">
    <source>
        <dbReference type="Proteomes" id="UP000308181"/>
    </source>
</evidence>
<evidence type="ECO:0000256" key="1">
    <source>
        <dbReference type="SAM" id="SignalP"/>
    </source>
</evidence>
<dbReference type="RefSeq" id="WP_136825845.1">
    <property type="nucleotide sequence ID" value="NZ_SWBP01000002.1"/>
</dbReference>
<comment type="caution">
    <text evidence="2">The sequence shown here is derived from an EMBL/GenBank/DDBJ whole genome shotgun (WGS) entry which is preliminary data.</text>
</comment>
<feature type="chain" id="PRO_5020221921" description="DUF3575 domain-containing protein" evidence="1">
    <location>
        <begin position="24"/>
        <end position="223"/>
    </location>
</feature>
<proteinExistence type="predicted"/>
<name>A0A4U1C200_9SPHI</name>
<evidence type="ECO:0000313" key="2">
    <source>
        <dbReference type="EMBL" id="TKB99034.1"/>
    </source>
</evidence>
<reference evidence="2 3" key="1">
    <citation type="submission" date="2019-04" db="EMBL/GenBank/DDBJ databases">
        <title>Pedobacter sp. AR-3-17 sp. nov., isolated from Arctic soil.</title>
        <authorList>
            <person name="Dahal R.H."/>
            <person name="Kim D.-U."/>
        </authorList>
    </citation>
    <scope>NUCLEOTIDE SEQUENCE [LARGE SCALE GENOMIC DNA]</scope>
    <source>
        <strain evidence="2 3">AR-3-17</strain>
    </source>
</reference>
<gene>
    <name evidence="2" type="ORF">FA046_07935</name>
</gene>
<sequence length="223" mass="26340">MKNTYLKFLFFCAFFIFSNPVKAQNYNVSILPVRLTYNFDKHEFSDVRPRIELSLLYKYAEIERKISSKYSVNLGIAFSKFRYDFGPYGEFKSRSILIDPSIRYYINKKESMSGFYLGSGFNFINYSSSTKDYINDNTKAIANNYDSNVLNASFFGGYKLVVIHNRFSIDLKLNQQLNLLWQRNTRVYYDDGTQTNERNTSFFKTPEFSNLDLKLGYRFGFRK</sequence>
<organism evidence="2 3">
    <name type="scientific">Pedobacter cryophilus</name>
    <dbReference type="NCBI Taxonomy" id="2571271"/>
    <lineage>
        <taxon>Bacteria</taxon>
        <taxon>Pseudomonadati</taxon>
        <taxon>Bacteroidota</taxon>
        <taxon>Sphingobacteriia</taxon>
        <taxon>Sphingobacteriales</taxon>
        <taxon>Sphingobacteriaceae</taxon>
        <taxon>Pedobacter</taxon>
    </lineage>
</organism>
<dbReference type="Proteomes" id="UP000308181">
    <property type="component" value="Unassembled WGS sequence"/>
</dbReference>
<dbReference type="OrthoDB" id="1118958at2"/>
<evidence type="ECO:0008006" key="4">
    <source>
        <dbReference type="Google" id="ProtNLM"/>
    </source>
</evidence>
<feature type="signal peptide" evidence="1">
    <location>
        <begin position="1"/>
        <end position="23"/>
    </location>
</feature>
<keyword evidence="1" id="KW-0732">Signal</keyword>
<accession>A0A4U1C200</accession>
<keyword evidence="3" id="KW-1185">Reference proteome</keyword>
<dbReference type="AlphaFoldDB" id="A0A4U1C200"/>
<dbReference type="EMBL" id="SWBP01000002">
    <property type="protein sequence ID" value="TKB99034.1"/>
    <property type="molecule type" value="Genomic_DNA"/>
</dbReference>